<dbReference type="SUPFAM" id="SSF53474">
    <property type="entry name" value="alpha/beta-Hydrolases"/>
    <property type="match status" value="1"/>
</dbReference>
<gene>
    <name evidence="10" type="ORF">MCYG_04115</name>
</gene>
<dbReference type="GO" id="GO:0005739">
    <property type="term" value="C:mitochondrion"/>
    <property type="evidence" value="ECO:0007669"/>
    <property type="project" value="UniProtKB-SubCell"/>
</dbReference>
<keyword evidence="7 8" id="KW-0472">Membrane</keyword>
<dbReference type="OrthoDB" id="5308034at2759"/>
<proteinExistence type="inferred from homology"/>
<comment type="similarity">
    <text evidence="8">Belongs to the GPI inositol-deacylase family.</text>
</comment>
<keyword evidence="6" id="KW-0496">Mitochondrion</keyword>
<name>C5FN60_ARTOC</name>
<dbReference type="GO" id="GO:0015031">
    <property type="term" value="P:protein transport"/>
    <property type="evidence" value="ECO:0007669"/>
    <property type="project" value="UniProtKB-KW"/>
</dbReference>
<dbReference type="PANTHER" id="PTHR48182">
    <property type="entry name" value="PROTEIN SERAC1"/>
    <property type="match status" value="1"/>
</dbReference>
<reference evidence="11" key="1">
    <citation type="journal article" date="2012" name="MBio">
        <title>Comparative genome analysis of Trichophyton rubrum and related dermatophytes reveals candidate genes involved in infection.</title>
        <authorList>
            <person name="Martinez D.A."/>
            <person name="Oliver B.G."/>
            <person name="Graeser Y."/>
            <person name="Goldberg J.M."/>
            <person name="Li W."/>
            <person name="Martinez-Rossi N.M."/>
            <person name="Monod M."/>
            <person name="Shelest E."/>
            <person name="Barton R.C."/>
            <person name="Birch E."/>
            <person name="Brakhage A.A."/>
            <person name="Chen Z."/>
            <person name="Gurr S.J."/>
            <person name="Heiman D."/>
            <person name="Heitman J."/>
            <person name="Kosti I."/>
            <person name="Rossi A."/>
            <person name="Saif S."/>
            <person name="Samalova M."/>
            <person name="Saunders C.W."/>
            <person name="Shea T."/>
            <person name="Summerbell R.C."/>
            <person name="Xu J."/>
            <person name="Young S."/>
            <person name="Zeng Q."/>
            <person name="Birren B.W."/>
            <person name="Cuomo C.A."/>
            <person name="White T.C."/>
        </authorList>
    </citation>
    <scope>NUCLEOTIDE SEQUENCE [LARGE SCALE GENOMIC DNA]</scope>
    <source>
        <strain evidence="11">ATCC MYA-4605 / CBS 113480</strain>
    </source>
</reference>
<dbReference type="EC" id="3.1.-.-" evidence="8"/>
<dbReference type="PANTHER" id="PTHR48182:SF2">
    <property type="entry name" value="PROTEIN SERAC1"/>
    <property type="match status" value="1"/>
</dbReference>
<evidence type="ECO:0000259" key="9">
    <source>
        <dbReference type="Pfam" id="PF07819"/>
    </source>
</evidence>
<dbReference type="EMBL" id="DS995704">
    <property type="protein sequence ID" value="EEQ31296.1"/>
    <property type="molecule type" value="Genomic_DNA"/>
</dbReference>
<dbReference type="HOGENOM" id="CLU_921260_0_0_1"/>
<dbReference type="RefSeq" id="XP_002846378.1">
    <property type="nucleotide sequence ID" value="XM_002846332.1"/>
</dbReference>
<keyword evidence="8" id="KW-0813">Transport</keyword>
<sequence>MSGEAAFMKLPRTESPEEIKGHLGLNLLRDVSESLVDFIFVHGLGGGSRKTWSLSPDPKHYWPREWLKQEPEFRHVRIHSFGYKADWAETKIVFIAHSMGGIVVKKAYILARETLRLEGLADRIHSIYFLATPHQGSSMAEVLERILRLSFSTKAFVSELSPTSKSTMDINHSFKPLTTQIELVSFYETLETKFGPASAMVIPRGSSYLALPNERAIALHADHRGVCKFDKRADLNYKILRSSFCTTLRRIIPKHILEPPPQGGLADSCEISTDEPHRLPELTGVSNSPVDEEYILENYRPM</sequence>
<dbReference type="Proteomes" id="UP000002035">
    <property type="component" value="Unassembled WGS sequence"/>
</dbReference>
<dbReference type="Gene3D" id="3.40.50.1820">
    <property type="entry name" value="alpha/beta hydrolase"/>
    <property type="match status" value="1"/>
</dbReference>
<keyword evidence="5 8" id="KW-0256">Endoplasmic reticulum</keyword>
<evidence type="ECO:0000256" key="5">
    <source>
        <dbReference type="ARBA" id="ARBA00022824"/>
    </source>
</evidence>
<protein>
    <recommendedName>
        <fullName evidence="4 8">GPI inositol-deacylase</fullName>
        <ecNumber evidence="8">3.1.-.-</ecNumber>
    </recommendedName>
</protein>
<comment type="function">
    <text evidence="1 8">Involved in inositol deacylation of GPI-anchored proteins which plays important roles in the quality control and ER-associated degradation of GPI-anchored proteins.</text>
</comment>
<evidence type="ECO:0000256" key="8">
    <source>
        <dbReference type="RuleBase" id="RU365011"/>
    </source>
</evidence>
<dbReference type="GeneID" id="9224447"/>
<evidence type="ECO:0000256" key="2">
    <source>
        <dbReference type="ARBA" id="ARBA00004173"/>
    </source>
</evidence>
<evidence type="ECO:0000256" key="4">
    <source>
        <dbReference type="ARBA" id="ARBA00015856"/>
    </source>
</evidence>
<keyword evidence="8" id="KW-0378">Hydrolase</keyword>
<accession>C5FN60</accession>
<evidence type="ECO:0000256" key="1">
    <source>
        <dbReference type="ARBA" id="ARBA00003496"/>
    </source>
</evidence>
<evidence type="ECO:0000256" key="7">
    <source>
        <dbReference type="ARBA" id="ARBA00023136"/>
    </source>
</evidence>
<dbReference type="OMA" id="DHRTICK"/>
<dbReference type="InterPro" id="IPR012908">
    <property type="entry name" value="PGAP1-ab_dom-like"/>
</dbReference>
<keyword evidence="11" id="KW-1185">Reference proteome</keyword>
<dbReference type="Pfam" id="PF07819">
    <property type="entry name" value="PGAP1"/>
    <property type="match status" value="1"/>
</dbReference>
<evidence type="ECO:0000313" key="10">
    <source>
        <dbReference type="EMBL" id="EEQ31296.1"/>
    </source>
</evidence>
<dbReference type="VEuPathDB" id="FungiDB:MCYG_04115"/>
<keyword evidence="8" id="KW-0653">Protein transport</keyword>
<evidence type="ECO:0000256" key="3">
    <source>
        <dbReference type="ARBA" id="ARBA00004370"/>
    </source>
</evidence>
<dbReference type="InterPro" id="IPR052374">
    <property type="entry name" value="SERAC1"/>
</dbReference>
<dbReference type="InterPro" id="IPR029058">
    <property type="entry name" value="AB_hydrolase_fold"/>
</dbReference>
<dbReference type="GO" id="GO:0005789">
    <property type="term" value="C:endoplasmic reticulum membrane"/>
    <property type="evidence" value="ECO:0007669"/>
    <property type="project" value="UniProtKB-SubCell"/>
</dbReference>
<dbReference type="GO" id="GO:0016788">
    <property type="term" value="F:hydrolase activity, acting on ester bonds"/>
    <property type="evidence" value="ECO:0007669"/>
    <property type="project" value="InterPro"/>
</dbReference>
<evidence type="ECO:0000256" key="6">
    <source>
        <dbReference type="ARBA" id="ARBA00023128"/>
    </source>
</evidence>
<evidence type="ECO:0000313" key="11">
    <source>
        <dbReference type="Proteomes" id="UP000002035"/>
    </source>
</evidence>
<dbReference type="eggNOG" id="KOG2029">
    <property type="taxonomic scope" value="Eukaryota"/>
</dbReference>
<feature type="domain" description="GPI inositol-deacylase PGAP1-like alpha/beta" evidence="9">
    <location>
        <begin position="84"/>
        <end position="140"/>
    </location>
</feature>
<comment type="subcellular location">
    <subcellularLocation>
        <location evidence="8">Endoplasmic reticulum membrane</location>
    </subcellularLocation>
    <subcellularLocation>
        <location evidence="3">Membrane</location>
    </subcellularLocation>
    <subcellularLocation>
        <location evidence="2">Mitochondrion</location>
    </subcellularLocation>
</comment>
<organism evidence="10 11">
    <name type="scientific">Arthroderma otae (strain ATCC MYA-4605 / CBS 113480)</name>
    <name type="common">Microsporum canis</name>
    <dbReference type="NCBI Taxonomy" id="554155"/>
    <lineage>
        <taxon>Eukaryota</taxon>
        <taxon>Fungi</taxon>
        <taxon>Dikarya</taxon>
        <taxon>Ascomycota</taxon>
        <taxon>Pezizomycotina</taxon>
        <taxon>Eurotiomycetes</taxon>
        <taxon>Eurotiomycetidae</taxon>
        <taxon>Onygenales</taxon>
        <taxon>Arthrodermataceae</taxon>
        <taxon>Microsporum</taxon>
    </lineage>
</organism>
<dbReference type="AlphaFoldDB" id="C5FN60"/>